<feature type="binding site" evidence="4">
    <location>
        <position position="114"/>
    </location>
    <ligand>
        <name>pyridoxal 5'-phosphate</name>
        <dbReference type="ChEBI" id="CHEBI:597326"/>
    </ligand>
</feature>
<accession>A0ABP0ZJ83</accession>
<dbReference type="PANTHER" id="PTHR14084:SF0">
    <property type="entry name" value="KYNURENINASE"/>
    <property type="match status" value="1"/>
</dbReference>
<evidence type="ECO:0000313" key="7">
    <source>
        <dbReference type="EMBL" id="CAK9435774.1"/>
    </source>
</evidence>
<feature type="binding site" evidence="4">
    <location>
        <position position="289"/>
    </location>
    <ligand>
        <name>pyridoxal 5'-phosphate</name>
        <dbReference type="ChEBI" id="CHEBI:597326"/>
    </ligand>
</feature>
<reference evidence="7 8" key="1">
    <citation type="submission" date="2024-03" db="EMBL/GenBank/DDBJ databases">
        <authorList>
            <person name="Brejova B."/>
        </authorList>
    </citation>
    <scope>NUCLEOTIDE SEQUENCE [LARGE SCALE GENOMIC DNA]</scope>
    <source>
        <strain evidence="7 8">CBS 14171</strain>
    </source>
</reference>
<evidence type="ECO:0000256" key="2">
    <source>
        <dbReference type="ARBA" id="ARBA00022801"/>
    </source>
</evidence>
<dbReference type="Pfam" id="PF22580">
    <property type="entry name" value="KYNU_C"/>
    <property type="match status" value="1"/>
</dbReference>
<keyword evidence="2 4" id="KW-0378">Hydrolase</keyword>
<gene>
    <name evidence="4" type="primary">BNA5</name>
    <name evidence="7" type="ORF">LODBEIA_P04660</name>
</gene>
<comment type="catalytic activity">
    <reaction evidence="5">
        <text>3-hydroxy-L-kynurenine + H2O = 3-hydroxyanthranilate + L-alanine + H(+)</text>
        <dbReference type="Rhea" id="RHEA:25143"/>
        <dbReference type="ChEBI" id="CHEBI:15377"/>
        <dbReference type="ChEBI" id="CHEBI:15378"/>
        <dbReference type="ChEBI" id="CHEBI:36559"/>
        <dbReference type="ChEBI" id="CHEBI:57972"/>
        <dbReference type="ChEBI" id="CHEBI:58125"/>
        <dbReference type="EC" id="3.7.1.3"/>
    </reaction>
</comment>
<comment type="caution">
    <text evidence="4">Lacks conserved residue(s) required for the propagation of feature annotation.</text>
</comment>
<protein>
    <recommendedName>
        <fullName evidence="4 5">Kynureninase</fullName>
        <ecNumber evidence="4 5">3.7.1.3</ecNumber>
    </recommendedName>
    <alternativeName>
        <fullName evidence="4">Biosynthesis of nicotinic acid protein 5</fullName>
    </alternativeName>
    <alternativeName>
        <fullName evidence="4">L-kynurenine hydrolase</fullName>
    </alternativeName>
</protein>
<organism evidence="7 8">
    <name type="scientific">Lodderomyces beijingensis</name>
    <dbReference type="NCBI Taxonomy" id="1775926"/>
    <lineage>
        <taxon>Eukaryota</taxon>
        <taxon>Fungi</taxon>
        <taxon>Dikarya</taxon>
        <taxon>Ascomycota</taxon>
        <taxon>Saccharomycotina</taxon>
        <taxon>Pichiomycetes</taxon>
        <taxon>Debaryomycetaceae</taxon>
        <taxon>Candida/Lodderomyces clade</taxon>
        <taxon>Lodderomyces</taxon>
    </lineage>
</organism>
<feature type="binding site" evidence="4">
    <location>
        <position position="113"/>
    </location>
    <ligand>
        <name>pyridoxal 5'-phosphate</name>
        <dbReference type="ChEBI" id="CHEBI:597326"/>
    </ligand>
</feature>
<dbReference type="EMBL" id="OZ022405">
    <property type="protein sequence ID" value="CAK9435774.1"/>
    <property type="molecule type" value="Genomic_DNA"/>
</dbReference>
<dbReference type="NCBIfam" id="TIGR01814">
    <property type="entry name" value="kynureninase"/>
    <property type="match status" value="1"/>
</dbReference>
<feature type="domain" description="Aminotransferase class V" evidence="6">
    <location>
        <begin position="186"/>
        <end position="275"/>
    </location>
</feature>
<comment type="subunit">
    <text evidence="4 5">Homodimer.</text>
</comment>
<comment type="similarity">
    <text evidence="4 5">Belongs to the kynureninase family.</text>
</comment>
<feature type="binding site" evidence="4">
    <location>
        <begin position="141"/>
        <end position="144"/>
    </location>
    <ligand>
        <name>pyridoxal 5'-phosphate</name>
        <dbReference type="ChEBI" id="CHEBI:597326"/>
    </ligand>
</feature>
<comment type="pathway">
    <text evidence="4 5">Amino-acid degradation; L-kynurenine degradation; L-alanine and anthranilate from L-kynurenine: step 1/1.</text>
</comment>
<feature type="modified residue" description="N6-(pyridoxal phosphate)lysine" evidence="4">
    <location>
        <position position="255"/>
    </location>
</feature>
<evidence type="ECO:0000256" key="4">
    <source>
        <dbReference type="HAMAP-Rule" id="MF_03017"/>
    </source>
</evidence>
<comment type="cofactor">
    <cofactor evidence="4 5">
        <name>pyridoxal 5'-phosphate</name>
        <dbReference type="ChEBI" id="CHEBI:597326"/>
    </cofactor>
</comment>
<dbReference type="InterPro" id="IPR015421">
    <property type="entry name" value="PyrdxlP-dep_Trfase_major"/>
</dbReference>
<dbReference type="InterPro" id="IPR015422">
    <property type="entry name" value="PyrdxlP-dep_Trfase_small"/>
</dbReference>
<dbReference type="PIRSF" id="PIRSF038800">
    <property type="entry name" value="KYNU"/>
    <property type="match status" value="1"/>
</dbReference>
<dbReference type="InterPro" id="IPR015424">
    <property type="entry name" value="PyrdxlP-dep_Trfase"/>
</dbReference>
<name>A0ABP0ZJ83_9ASCO</name>
<keyword evidence="8" id="KW-1185">Reference proteome</keyword>
<keyword evidence="3 4" id="KW-0663">Pyridoxal phosphate</keyword>
<dbReference type="Proteomes" id="UP001497383">
    <property type="component" value="Chromosome 1"/>
</dbReference>
<comment type="catalytic activity">
    <reaction evidence="4 5">
        <text>L-kynurenine + H2O = anthranilate + L-alanine + H(+)</text>
        <dbReference type="Rhea" id="RHEA:16813"/>
        <dbReference type="ChEBI" id="CHEBI:15377"/>
        <dbReference type="ChEBI" id="CHEBI:15378"/>
        <dbReference type="ChEBI" id="CHEBI:16567"/>
        <dbReference type="ChEBI" id="CHEBI:57959"/>
        <dbReference type="ChEBI" id="CHEBI:57972"/>
        <dbReference type="EC" id="3.7.1.3"/>
    </reaction>
</comment>
<comment type="pathway">
    <text evidence="4 5">Cofactor biosynthesis; NAD(+) biosynthesis; quinolinate from L-kynurenine: step 2/3.</text>
</comment>
<evidence type="ECO:0000313" key="8">
    <source>
        <dbReference type="Proteomes" id="UP001497383"/>
    </source>
</evidence>
<evidence type="ECO:0000256" key="1">
    <source>
        <dbReference type="ARBA" id="ARBA00022642"/>
    </source>
</evidence>
<proteinExistence type="inferred from homology"/>
<dbReference type="InterPro" id="IPR010111">
    <property type="entry name" value="Kynureninase"/>
</dbReference>
<feature type="binding site" evidence="4">
    <location>
        <position position="229"/>
    </location>
    <ligand>
        <name>pyridoxal 5'-phosphate</name>
        <dbReference type="ChEBI" id="CHEBI:597326"/>
    </ligand>
</feature>
<dbReference type="SUPFAM" id="SSF53383">
    <property type="entry name" value="PLP-dependent transferases"/>
    <property type="match status" value="1"/>
</dbReference>
<feature type="binding site" evidence="4">
    <location>
        <position position="232"/>
    </location>
    <ligand>
        <name>pyridoxal 5'-phosphate</name>
        <dbReference type="ChEBI" id="CHEBI:597326"/>
    </ligand>
</feature>
<dbReference type="EC" id="3.7.1.3" evidence="4 5"/>
<feature type="binding site" evidence="4">
    <location>
        <position position="254"/>
    </location>
    <ligand>
        <name>pyridoxal 5'-phosphate</name>
        <dbReference type="ChEBI" id="CHEBI:597326"/>
    </ligand>
</feature>
<dbReference type="Pfam" id="PF00266">
    <property type="entry name" value="Aminotran_5"/>
    <property type="match status" value="1"/>
</dbReference>
<dbReference type="GeneID" id="92205662"/>
<dbReference type="RefSeq" id="XP_066827404.1">
    <property type="nucleotide sequence ID" value="XM_066974905.1"/>
</dbReference>
<evidence type="ECO:0000256" key="5">
    <source>
        <dbReference type="PIRNR" id="PIRNR038800"/>
    </source>
</evidence>
<feature type="binding site" evidence="4">
    <location>
        <position position="317"/>
    </location>
    <ligand>
        <name>pyridoxal 5'-phosphate</name>
        <dbReference type="ChEBI" id="CHEBI:597326"/>
    </ligand>
</feature>
<comment type="subcellular location">
    <subcellularLocation>
        <location evidence="4 5">Cytoplasm</location>
    </subcellularLocation>
</comment>
<dbReference type="Gene3D" id="3.40.640.10">
    <property type="entry name" value="Type I PLP-dependent aspartate aminotransferase-like (Major domain)"/>
    <property type="match status" value="1"/>
</dbReference>
<comment type="function">
    <text evidence="4 5">Catalyzes the cleavage of L-kynurenine (L-Kyn) and L-3-hydroxykynurenine (L-3OHKyn) into anthranilic acid (AA) and 3-hydroxyanthranilic acid (3-OHAA), respectively.</text>
</comment>
<dbReference type="Gene3D" id="3.90.1150.10">
    <property type="entry name" value="Aspartate Aminotransferase, domain 1"/>
    <property type="match status" value="1"/>
</dbReference>
<dbReference type="PANTHER" id="PTHR14084">
    <property type="entry name" value="KYNURENINASE"/>
    <property type="match status" value="1"/>
</dbReference>
<evidence type="ECO:0000256" key="3">
    <source>
        <dbReference type="ARBA" id="ARBA00022898"/>
    </source>
</evidence>
<dbReference type="InterPro" id="IPR000192">
    <property type="entry name" value="Aminotrans_V_dom"/>
</dbReference>
<sequence>MTLKEKAEKLDKIYPTHAHLFHIPTFETLGIENANFHPTTPSIYLCGNSLGLMPKQTRRAITEQLDAWSARAVESHFNHPTGTNWVDVDLPLVHLLAPIVGCNEREVCAMGSLTSNLNALLIHFYKPQGRRTKILFEKHAFPSDYYAFLNMVQLFGYDESHLIQVEVDAAPGKTYLETESILRVFDAHADEVALVCFPGIQYYTGQLFDMERITHYVKHKQPEVVVGWDLAHAVGNVELHLHEWGVDFAAWCSYKYLNSGPGAIAGIYVHEKHTVDNTHKKYTPRLAGWWGNNSEDRFKMLEKFDPIASALSYRQSNPSVIDCVALQSSLQIFEHVGGVATLRRKSLDLTRFLWDILVESKYYIPQNEINETKFGFKILTPKDPQQRGSQLSLLFQPHRDDKRENVMERVFEHLHRHAIICDERRPDVIRLAPLPLYNTFNETLVAATRLFEALELLAKDYV</sequence>
<dbReference type="HAMAP" id="MF_01970">
    <property type="entry name" value="Kynureninase"/>
    <property type="match status" value="1"/>
</dbReference>
<evidence type="ECO:0000259" key="6">
    <source>
        <dbReference type="Pfam" id="PF00266"/>
    </source>
</evidence>
<keyword evidence="4 5" id="KW-0963">Cytoplasm</keyword>
<keyword evidence="1 4" id="KW-0662">Pyridine nucleotide biosynthesis</keyword>